<reference evidence="4 5" key="1">
    <citation type="submission" date="2023-08" db="EMBL/GenBank/DDBJ databases">
        <authorList>
            <person name="Park J.-S."/>
        </authorList>
    </citation>
    <scope>NUCLEOTIDE SEQUENCE [LARGE SCALE GENOMIC DNA]</scope>
    <source>
        <strain evidence="4 5">2205SS18-9</strain>
    </source>
</reference>
<evidence type="ECO:0000256" key="1">
    <source>
        <dbReference type="SAM" id="MobiDB-lite"/>
    </source>
</evidence>
<dbReference type="InterPro" id="IPR010768">
    <property type="entry name" value="GATase1-like"/>
</dbReference>
<keyword evidence="5" id="KW-1185">Reference proteome</keyword>
<protein>
    <submittedName>
        <fullName evidence="4">VWA domain-containing protein</fullName>
    </submittedName>
</protein>
<feature type="domain" description="VWFA" evidence="3">
    <location>
        <begin position="408"/>
        <end position="573"/>
    </location>
</feature>
<keyword evidence="2" id="KW-0812">Transmembrane</keyword>
<keyword evidence="2" id="KW-1133">Transmembrane helix</keyword>
<comment type="caution">
    <text evidence="4">The sequence shown here is derived from an EMBL/GenBank/DDBJ whole genome shotgun (WGS) entry which is preliminary data.</text>
</comment>
<sequence>MGLRFDSPWFLMLLVPFIILFYLSWKRDIRLTGYRKKMAYSLRILFVGLLIFALAGMQWYSTIKQNEVIFVIDRSDSMNQISQITDWIKEAGLSKKENDKIGVVSIGLDAVVERSLNEANLKSLSLNSKMQSHFTNIEEGLQLAESLFSNESTSRIVLVSDGLENVGDMVREARILKNNNIPVDVLEIQNNTIKDVSIDEIHVSEHLYQGEKFSLEVTVNSTIATSGILRIFEDNQEISNQQVQIEAGENIFALQSMTQETGLHQYKAEIYAQDDEQNENNIGFGLSRVVGPAKVLLVEGVENSSQNITSVLDSSFIPYEILPPELLPSEPVDYTAYESIIFNNVSATQLSERKMEIIEQMVRDYGIGFMMIGGKDSYGLGGYFKTPIERTLPVYMDLRGKRQIPSLGLMLVIDKSGSMNGDKIRLAQEAAIRTVELMRDQDSIGVVAFDGSPWWVVEPQKLTERETIVDQISSIQANGGTEIYTAVQEAYSKLVELEAQRKHIILLTDGHSSSSQSYEMLTSQMTEHDITLSSVGIGDGADQAFLEYIAELANGRFYYTQDQSTIPAIFSREAVLMSRTYIVDQPFAPAFGQGADWYNLFSQGVPQIQAYIATTPKETAEVVLMSPEPDPLLARWQYGAGKSVAWTSDFTGEWSNQWINWNQFPEVLSNVVKWTFPQFETTAFTINSSMQGNKVELNIESTTDFKGMLQGSFTDESLQNKQFAVTPTVPGEYFSQIEIKEPGVYLTRFDMYEENQVNSSSEIMGSVTTGFVVPYSPEYEITNIDTEHKLNQLMELTQGRTLSMERPEEVFQFENDPSKKFYDISHYLIIAALILWLLDIAVRRLSIPWFKWIAVLYPKTSKVRSNPSQETLEKLQRKNLILKKKMQSESSILKQSKLKNFSTSMKTQDHKIRSDEETRTKIEFETNKRDREGEQKKVDKVNEVEAEGNQTFNRLLAAKNRKKK</sequence>
<dbReference type="Proteomes" id="UP001231941">
    <property type="component" value="Unassembled WGS sequence"/>
</dbReference>
<dbReference type="RefSeq" id="WP_305990414.1">
    <property type="nucleotide sequence ID" value="NZ_JAVAMP010000001.1"/>
</dbReference>
<name>A0ABT9IUW0_9BACL</name>
<dbReference type="CDD" id="cd00198">
    <property type="entry name" value="vWFA"/>
    <property type="match status" value="1"/>
</dbReference>
<dbReference type="InterPro" id="IPR029062">
    <property type="entry name" value="Class_I_gatase-like"/>
</dbReference>
<dbReference type="PANTHER" id="PTHR37947">
    <property type="entry name" value="BLL2462 PROTEIN"/>
    <property type="match status" value="1"/>
</dbReference>
<dbReference type="SUPFAM" id="SSF53300">
    <property type="entry name" value="vWA-like"/>
    <property type="match status" value="2"/>
</dbReference>
<feature type="region of interest" description="Disordered" evidence="1">
    <location>
        <begin position="904"/>
        <end position="940"/>
    </location>
</feature>
<feature type="compositionally biased region" description="Basic and acidic residues" evidence="1">
    <location>
        <begin position="907"/>
        <end position="940"/>
    </location>
</feature>
<proteinExistence type="predicted"/>
<accession>A0ABT9IUW0</accession>
<dbReference type="Gene3D" id="3.40.50.410">
    <property type="entry name" value="von Willebrand factor, type A domain"/>
    <property type="match status" value="2"/>
</dbReference>
<evidence type="ECO:0000256" key="2">
    <source>
        <dbReference type="SAM" id="Phobius"/>
    </source>
</evidence>
<dbReference type="Pfam" id="PF00092">
    <property type="entry name" value="VWA"/>
    <property type="match status" value="1"/>
</dbReference>
<organism evidence="4 5">
    <name type="scientific">Chengkuizengella axinellae</name>
    <dbReference type="NCBI Taxonomy" id="3064388"/>
    <lineage>
        <taxon>Bacteria</taxon>
        <taxon>Bacillati</taxon>
        <taxon>Bacillota</taxon>
        <taxon>Bacilli</taxon>
        <taxon>Bacillales</taxon>
        <taxon>Paenibacillaceae</taxon>
        <taxon>Chengkuizengella</taxon>
    </lineage>
</organism>
<gene>
    <name evidence="4" type="ORF">Q5Y73_03325</name>
</gene>
<dbReference type="Pfam" id="PF07090">
    <property type="entry name" value="GATase1_like"/>
    <property type="match status" value="1"/>
</dbReference>
<dbReference type="SMART" id="SM00327">
    <property type="entry name" value="VWA"/>
    <property type="match status" value="2"/>
</dbReference>
<dbReference type="SUPFAM" id="SSF52317">
    <property type="entry name" value="Class I glutamine amidotransferase-like"/>
    <property type="match status" value="1"/>
</dbReference>
<dbReference type="PROSITE" id="PS50234">
    <property type="entry name" value="VWFA"/>
    <property type="match status" value="1"/>
</dbReference>
<feature type="transmembrane region" description="Helical" evidence="2">
    <location>
        <begin position="6"/>
        <end position="23"/>
    </location>
</feature>
<dbReference type="InterPro" id="IPR002035">
    <property type="entry name" value="VWF_A"/>
</dbReference>
<evidence type="ECO:0000313" key="4">
    <source>
        <dbReference type="EMBL" id="MDP5273125.1"/>
    </source>
</evidence>
<dbReference type="Pfam" id="PF13519">
    <property type="entry name" value="VWA_2"/>
    <property type="match status" value="1"/>
</dbReference>
<evidence type="ECO:0000259" key="3">
    <source>
        <dbReference type="PROSITE" id="PS50234"/>
    </source>
</evidence>
<keyword evidence="2" id="KW-0472">Membrane</keyword>
<evidence type="ECO:0000313" key="5">
    <source>
        <dbReference type="Proteomes" id="UP001231941"/>
    </source>
</evidence>
<dbReference type="EMBL" id="JAVAMP010000001">
    <property type="protein sequence ID" value="MDP5273125.1"/>
    <property type="molecule type" value="Genomic_DNA"/>
</dbReference>
<dbReference type="InterPro" id="IPR036465">
    <property type="entry name" value="vWFA_dom_sf"/>
</dbReference>
<dbReference type="PANTHER" id="PTHR37947:SF2">
    <property type="entry name" value="VON WILLEBRAND FACTOR TYPE A"/>
    <property type="match status" value="1"/>
</dbReference>
<dbReference type="Gene3D" id="3.40.50.880">
    <property type="match status" value="1"/>
</dbReference>
<feature type="transmembrane region" description="Helical" evidence="2">
    <location>
        <begin position="44"/>
        <end position="61"/>
    </location>
</feature>